<accession>A0A5N6DQC0</accession>
<keyword evidence="1" id="KW-0472">Membrane</keyword>
<name>A0A5N6DQC0_ASPPA</name>
<keyword evidence="3" id="KW-1185">Reference proteome</keyword>
<sequence>MIKKKSKRNKSHDKFEITFDIWAIPGPVQALCYFHVGLHDNCNVFKIASLYFKARHRCASQLWPIIQPNRQNFSFPFRFLLNSNIDYSLFSLFSLYYLSASSDLERPNVRPPWIACMLYATWTMFSGPVSLGFHRTCNHTFSKFPFLQTDQFTLFNTPDTSTEYRLYQPKTKKEIKNTTHPRLSLNRHHLPHFLYIPLESPPPTFAKVITPFVLSYDEQCCIFSQHA</sequence>
<evidence type="ECO:0000256" key="1">
    <source>
        <dbReference type="SAM" id="Phobius"/>
    </source>
</evidence>
<evidence type="ECO:0000313" key="3">
    <source>
        <dbReference type="Proteomes" id="UP000326532"/>
    </source>
</evidence>
<keyword evidence="1" id="KW-0812">Transmembrane</keyword>
<reference evidence="2 3" key="1">
    <citation type="submission" date="2019-04" db="EMBL/GenBank/DDBJ databases">
        <title>Fungal friends and foes A comparative genomics study of 23 Aspergillus species from section Flavi.</title>
        <authorList>
            <consortium name="DOE Joint Genome Institute"/>
            <person name="Kjaerbolling I."/>
            <person name="Vesth T.C."/>
            <person name="Frisvad J.C."/>
            <person name="Nybo J.L."/>
            <person name="Theobald S."/>
            <person name="Kildgaard S."/>
            <person name="Petersen T.I."/>
            <person name="Kuo A."/>
            <person name="Sato A."/>
            <person name="Lyhne E.K."/>
            <person name="Kogle M.E."/>
            <person name="Wiebenga A."/>
            <person name="Kun R.S."/>
            <person name="Lubbers R.J."/>
            <person name="Makela M.R."/>
            <person name="Barry K."/>
            <person name="Chovatia M."/>
            <person name="Clum A."/>
            <person name="Daum C."/>
            <person name="Haridas S."/>
            <person name="He G."/>
            <person name="LaButti K."/>
            <person name="Lipzen A."/>
            <person name="Mondo S."/>
            <person name="Pangilinan J."/>
            <person name="Riley R."/>
            <person name="Salamov A."/>
            <person name="Simmons B.A."/>
            <person name="Magnuson J.K."/>
            <person name="Henrissat B."/>
            <person name="Mortensen U.H."/>
            <person name="Larsen T.O."/>
            <person name="De vries R.P."/>
            <person name="Grigoriev I.V."/>
            <person name="Machida M."/>
            <person name="Baker S.E."/>
            <person name="Andersen M.R."/>
        </authorList>
    </citation>
    <scope>NUCLEOTIDE SEQUENCE [LARGE SCALE GENOMIC DNA]</scope>
    <source>
        <strain evidence="2 3">CBS 117618</strain>
    </source>
</reference>
<dbReference type="Proteomes" id="UP000326532">
    <property type="component" value="Unassembled WGS sequence"/>
</dbReference>
<keyword evidence="1" id="KW-1133">Transmembrane helix</keyword>
<dbReference type="VEuPathDB" id="FungiDB:BDV34DRAFT_77480"/>
<dbReference type="EMBL" id="ML734961">
    <property type="protein sequence ID" value="KAB8206723.1"/>
    <property type="molecule type" value="Genomic_DNA"/>
</dbReference>
<proteinExistence type="predicted"/>
<evidence type="ECO:0000313" key="2">
    <source>
        <dbReference type="EMBL" id="KAB8206723.1"/>
    </source>
</evidence>
<organism evidence="2 3">
    <name type="scientific">Aspergillus parasiticus</name>
    <dbReference type="NCBI Taxonomy" id="5067"/>
    <lineage>
        <taxon>Eukaryota</taxon>
        <taxon>Fungi</taxon>
        <taxon>Dikarya</taxon>
        <taxon>Ascomycota</taxon>
        <taxon>Pezizomycotina</taxon>
        <taxon>Eurotiomycetes</taxon>
        <taxon>Eurotiomycetidae</taxon>
        <taxon>Eurotiales</taxon>
        <taxon>Aspergillaceae</taxon>
        <taxon>Aspergillus</taxon>
        <taxon>Aspergillus subgen. Circumdati</taxon>
    </lineage>
</organism>
<feature type="transmembrane region" description="Helical" evidence="1">
    <location>
        <begin position="79"/>
        <end position="100"/>
    </location>
</feature>
<protein>
    <submittedName>
        <fullName evidence="2">Uncharacterized protein</fullName>
    </submittedName>
</protein>
<gene>
    <name evidence="2" type="ORF">BDV34DRAFT_77480</name>
</gene>
<dbReference type="AlphaFoldDB" id="A0A5N6DQC0"/>
<feature type="transmembrane region" description="Helical" evidence="1">
    <location>
        <begin position="112"/>
        <end position="133"/>
    </location>
</feature>